<proteinExistence type="predicted"/>
<evidence type="ECO:0000313" key="1">
    <source>
        <dbReference type="EMBL" id="KAI4366048.1"/>
    </source>
</evidence>
<gene>
    <name evidence="1" type="ORF">MLD38_021972</name>
</gene>
<accession>A0ACB9QIQ1</accession>
<dbReference type="Proteomes" id="UP001057402">
    <property type="component" value="Chromosome 6"/>
</dbReference>
<sequence>MSPERSSATLAASAFETTVSYPLAGSLVRLECFNRTSGAFMYAAEAKTDANGVYLLAVEGDHEEEICEVHAVNSSDPKCSSLVPDAIKNARISLTKNNGVTESTRYANHLFFATEKSLENCPKILFEMGILPPGTDGFHY</sequence>
<organism evidence="1 2">
    <name type="scientific">Melastoma candidum</name>
    <dbReference type="NCBI Taxonomy" id="119954"/>
    <lineage>
        <taxon>Eukaryota</taxon>
        <taxon>Viridiplantae</taxon>
        <taxon>Streptophyta</taxon>
        <taxon>Embryophyta</taxon>
        <taxon>Tracheophyta</taxon>
        <taxon>Spermatophyta</taxon>
        <taxon>Magnoliopsida</taxon>
        <taxon>eudicotyledons</taxon>
        <taxon>Gunneridae</taxon>
        <taxon>Pentapetalae</taxon>
        <taxon>rosids</taxon>
        <taxon>malvids</taxon>
        <taxon>Myrtales</taxon>
        <taxon>Melastomataceae</taxon>
        <taxon>Melastomatoideae</taxon>
        <taxon>Melastomateae</taxon>
        <taxon>Melastoma</taxon>
    </lineage>
</organism>
<evidence type="ECO:0000313" key="2">
    <source>
        <dbReference type="Proteomes" id="UP001057402"/>
    </source>
</evidence>
<name>A0ACB9QIQ1_9MYRT</name>
<protein>
    <submittedName>
        <fullName evidence="1">Uncharacterized protein</fullName>
    </submittedName>
</protein>
<comment type="caution">
    <text evidence="1">The sequence shown here is derived from an EMBL/GenBank/DDBJ whole genome shotgun (WGS) entry which is preliminary data.</text>
</comment>
<keyword evidence="2" id="KW-1185">Reference proteome</keyword>
<reference evidence="2" key="1">
    <citation type="journal article" date="2023" name="Front. Plant Sci.">
        <title>Chromosomal-level genome assembly of Melastoma candidum provides insights into trichome evolution.</title>
        <authorList>
            <person name="Zhong Y."/>
            <person name="Wu W."/>
            <person name="Sun C."/>
            <person name="Zou P."/>
            <person name="Liu Y."/>
            <person name="Dai S."/>
            <person name="Zhou R."/>
        </authorList>
    </citation>
    <scope>NUCLEOTIDE SEQUENCE [LARGE SCALE GENOMIC DNA]</scope>
</reference>
<dbReference type="EMBL" id="CM042885">
    <property type="protein sequence ID" value="KAI4366048.1"/>
    <property type="molecule type" value="Genomic_DNA"/>
</dbReference>